<evidence type="ECO:0000256" key="1">
    <source>
        <dbReference type="ARBA" id="ARBA00004141"/>
    </source>
</evidence>
<dbReference type="Gene3D" id="1.25.40.10">
    <property type="entry name" value="Tetratricopeptide repeat domain"/>
    <property type="match status" value="1"/>
</dbReference>
<feature type="transmembrane region" description="Helical" evidence="6">
    <location>
        <begin position="223"/>
        <end position="242"/>
    </location>
</feature>
<feature type="transmembrane region" description="Helical" evidence="6">
    <location>
        <begin position="121"/>
        <end position="141"/>
    </location>
</feature>
<feature type="repeat" description="TPR" evidence="5">
    <location>
        <begin position="752"/>
        <end position="785"/>
    </location>
</feature>
<dbReference type="PANTHER" id="PTHR37422:SF13">
    <property type="entry name" value="LIPOPOLYSACCHARIDE BIOSYNTHESIS PROTEIN PA4999-RELATED"/>
    <property type="match status" value="1"/>
</dbReference>
<accession>A0A1F6DDS0</accession>
<dbReference type="InterPro" id="IPR019734">
    <property type="entry name" value="TPR_rpt"/>
</dbReference>
<comment type="caution">
    <text evidence="8">The sequence shown here is derived from an EMBL/GenBank/DDBJ whole genome shotgun (WGS) entry which is preliminary data.</text>
</comment>
<gene>
    <name evidence="8" type="ORF">A3C86_03910</name>
</gene>
<dbReference type="GO" id="GO:0016020">
    <property type="term" value="C:membrane"/>
    <property type="evidence" value="ECO:0007669"/>
    <property type="project" value="UniProtKB-SubCell"/>
</dbReference>
<feature type="transmembrane region" description="Helical" evidence="6">
    <location>
        <begin position="85"/>
        <end position="101"/>
    </location>
</feature>
<name>A0A1F6DDS0_9BACT</name>
<feature type="repeat" description="TPR" evidence="5">
    <location>
        <begin position="786"/>
        <end position="819"/>
    </location>
</feature>
<dbReference type="Pfam" id="PF04932">
    <property type="entry name" value="Wzy_C"/>
    <property type="match status" value="1"/>
</dbReference>
<feature type="transmembrane region" description="Helical" evidence="6">
    <location>
        <begin position="148"/>
        <end position="173"/>
    </location>
</feature>
<evidence type="ECO:0000256" key="5">
    <source>
        <dbReference type="PROSITE-ProRule" id="PRU00339"/>
    </source>
</evidence>
<feature type="transmembrane region" description="Helical" evidence="6">
    <location>
        <begin position="377"/>
        <end position="401"/>
    </location>
</feature>
<evidence type="ECO:0000256" key="4">
    <source>
        <dbReference type="ARBA" id="ARBA00023136"/>
    </source>
</evidence>
<comment type="subcellular location">
    <subcellularLocation>
        <location evidence="1">Membrane</location>
        <topology evidence="1">Multi-pass membrane protein</topology>
    </subcellularLocation>
</comment>
<dbReference type="Pfam" id="PF14559">
    <property type="entry name" value="TPR_19"/>
    <property type="match status" value="1"/>
</dbReference>
<keyword evidence="5" id="KW-0802">TPR repeat</keyword>
<sequence length="935" mass="102995">MAIEKLLRWTVIVGIFALPFIIFIVADGFQRSDLILFPFYPLNADNFFFPFITGKNFAFRIIVEIITGAWLALALIKPEYRPKKSWLLGAFAIFTIIIALADATGVNPFKSFWSNYERMDGWVTLAHLFLYFVVASSILSTRKLWRRLWLTSLGVSVFSAFMGLSQLFGVSALGQGGASGLAARLDSTFGNPIYLAVFMLFNIFIAAFLFAESWRESKPGRRLGISFGYGSIIALDTIILLLTGTRGTTLGLVGGALLALLIYAFFNQGANSIRLRVIAIGSIVVVAIMGVGLWLAKDTAFVNSVGFLDRLSSISIEDNTTKSRFMNWGMAWQGVKERPILGWGQENYAIVFDKYYNPNMFGQEQWFDRVHNIVFDWLVAGGFLGLIGYLMLYFCALWCVWSGGQNNSRSLQAEARDRDVAVNTEAFSTVEKSILTGLLAGYFFHNLFVFDNISSYILFTTILAYIASRFAETRDSPTLLPSVQIPYSAMSVIAVIAVIAVFGTAWEVNGKALAQNRALLKAISPQMSINVFEIGARNFWPNEPESHITLAAAYYATGNPSEAIAQLEKAGKLATAGAAGSSLKDKSDTLIQEVNKTGIGDGVPEHVTYFKDAIKNIKKKAKEAIPNVGEQLKKAEQAQGAASPSNVENIKKQISDMESVMSVLSALAGSASDVLIREVQDKRPRGLLRNLEYYKESIAYGAYGIQEAREQLVQVSSRIAGNQQIPSNIREEFRALSENEMDLQQKMSPMSARFPLFLGILYKSYGDIENAEKSFARAHELSPGKQVILFELGANAQSRGNNEEALRYFKEAYELAPEFTTARIYYASTLIRFGQESAADEVLAPMMQSGVAADPNIASAYVARGRYDKIAEIWRARVKAVPGDMQARFTLSAALVGAGQPAQAIAELDEVKAIDPSAKAQVDEFIKQIQSGSIK</sequence>
<evidence type="ECO:0000256" key="3">
    <source>
        <dbReference type="ARBA" id="ARBA00022989"/>
    </source>
</evidence>
<evidence type="ECO:0000313" key="9">
    <source>
        <dbReference type="Proteomes" id="UP000178042"/>
    </source>
</evidence>
<feature type="transmembrane region" description="Helical" evidence="6">
    <location>
        <begin position="487"/>
        <end position="508"/>
    </location>
</feature>
<keyword evidence="3 6" id="KW-1133">Transmembrane helix</keyword>
<dbReference type="SUPFAM" id="SSF48452">
    <property type="entry name" value="TPR-like"/>
    <property type="match status" value="2"/>
</dbReference>
<dbReference type="InterPro" id="IPR051533">
    <property type="entry name" value="WaaL-like"/>
</dbReference>
<dbReference type="InterPro" id="IPR011990">
    <property type="entry name" value="TPR-like_helical_dom_sf"/>
</dbReference>
<feature type="domain" description="O-antigen ligase-related" evidence="7">
    <location>
        <begin position="234"/>
        <end position="390"/>
    </location>
</feature>
<dbReference type="AlphaFoldDB" id="A0A1F6DDS0"/>
<evidence type="ECO:0000259" key="7">
    <source>
        <dbReference type="Pfam" id="PF04932"/>
    </source>
</evidence>
<keyword evidence="4 6" id="KW-0472">Membrane</keyword>
<evidence type="ECO:0000256" key="6">
    <source>
        <dbReference type="SAM" id="Phobius"/>
    </source>
</evidence>
<feature type="transmembrane region" description="Helical" evidence="6">
    <location>
        <begin position="442"/>
        <end position="467"/>
    </location>
</feature>
<organism evidence="8 9">
    <name type="scientific">Candidatus Kaiserbacteria bacterium RIFCSPHIGHO2_02_FULL_49_16</name>
    <dbReference type="NCBI Taxonomy" id="1798490"/>
    <lineage>
        <taxon>Bacteria</taxon>
        <taxon>Candidatus Kaiseribacteriota</taxon>
    </lineage>
</organism>
<feature type="transmembrane region" description="Helical" evidence="6">
    <location>
        <begin position="7"/>
        <end position="26"/>
    </location>
</feature>
<feature type="transmembrane region" description="Helical" evidence="6">
    <location>
        <begin position="193"/>
        <end position="211"/>
    </location>
</feature>
<dbReference type="PANTHER" id="PTHR37422">
    <property type="entry name" value="TEICHURONIC ACID BIOSYNTHESIS PROTEIN TUAE"/>
    <property type="match status" value="1"/>
</dbReference>
<feature type="transmembrane region" description="Helical" evidence="6">
    <location>
        <begin position="57"/>
        <end position="76"/>
    </location>
</feature>
<dbReference type="Proteomes" id="UP000178042">
    <property type="component" value="Unassembled WGS sequence"/>
</dbReference>
<protein>
    <recommendedName>
        <fullName evidence="7">O-antigen ligase-related domain-containing protein</fullName>
    </recommendedName>
</protein>
<feature type="transmembrane region" description="Helical" evidence="6">
    <location>
        <begin position="248"/>
        <end position="266"/>
    </location>
</feature>
<evidence type="ECO:0000313" key="8">
    <source>
        <dbReference type="EMBL" id="OGG59583.1"/>
    </source>
</evidence>
<evidence type="ECO:0000256" key="2">
    <source>
        <dbReference type="ARBA" id="ARBA00022692"/>
    </source>
</evidence>
<feature type="transmembrane region" description="Helical" evidence="6">
    <location>
        <begin position="278"/>
        <end position="296"/>
    </location>
</feature>
<proteinExistence type="predicted"/>
<dbReference type="InterPro" id="IPR007016">
    <property type="entry name" value="O-antigen_ligase-rel_domated"/>
</dbReference>
<reference evidence="8 9" key="1">
    <citation type="journal article" date="2016" name="Nat. Commun.">
        <title>Thousands of microbial genomes shed light on interconnected biogeochemical processes in an aquifer system.</title>
        <authorList>
            <person name="Anantharaman K."/>
            <person name="Brown C.T."/>
            <person name="Hug L.A."/>
            <person name="Sharon I."/>
            <person name="Castelle C.J."/>
            <person name="Probst A.J."/>
            <person name="Thomas B.C."/>
            <person name="Singh A."/>
            <person name="Wilkins M.J."/>
            <person name="Karaoz U."/>
            <person name="Brodie E.L."/>
            <person name="Williams K.H."/>
            <person name="Hubbard S.S."/>
            <person name="Banfield J.F."/>
        </authorList>
    </citation>
    <scope>NUCLEOTIDE SEQUENCE [LARGE SCALE GENOMIC DNA]</scope>
</reference>
<dbReference type="Pfam" id="PF13432">
    <property type="entry name" value="TPR_16"/>
    <property type="match status" value="1"/>
</dbReference>
<keyword evidence="2 6" id="KW-0812">Transmembrane</keyword>
<dbReference type="PROSITE" id="PS50005">
    <property type="entry name" value="TPR"/>
    <property type="match status" value="2"/>
</dbReference>
<dbReference type="EMBL" id="MFLD01000024">
    <property type="protein sequence ID" value="OGG59583.1"/>
    <property type="molecule type" value="Genomic_DNA"/>
</dbReference>
<dbReference type="SMART" id="SM00028">
    <property type="entry name" value="TPR"/>
    <property type="match status" value="4"/>
</dbReference>